<dbReference type="PROSITE" id="PS51257">
    <property type="entry name" value="PROKAR_LIPOPROTEIN"/>
    <property type="match status" value="1"/>
</dbReference>
<dbReference type="AlphaFoldDB" id="A0A8H7PH35"/>
<gene>
    <name evidence="2" type="ORF">INT43_004534</name>
</gene>
<feature type="chain" id="PRO_5034156890" description="Secreted protein" evidence="1">
    <location>
        <begin position="24"/>
        <end position="88"/>
    </location>
</feature>
<accession>A0A8H7PH35</accession>
<comment type="caution">
    <text evidence="2">The sequence shown here is derived from an EMBL/GenBank/DDBJ whole genome shotgun (WGS) entry which is preliminary data.</text>
</comment>
<protein>
    <recommendedName>
        <fullName evidence="4">Secreted protein</fullName>
    </recommendedName>
</protein>
<feature type="signal peptide" evidence="1">
    <location>
        <begin position="1"/>
        <end position="23"/>
    </location>
</feature>
<organism evidence="2 3">
    <name type="scientific">Mortierella isabellina</name>
    <name type="common">Filamentous fungus</name>
    <name type="synonym">Umbelopsis isabellina</name>
    <dbReference type="NCBI Taxonomy" id="91625"/>
    <lineage>
        <taxon>Eukaryota</taxon>
        <taxon>Fungi</taxon>
        <taxon>Fungi incertae sedis</taxon>
        <taxon>Mucoromycota</taxon>
        <taxon>Mucoromycotina</taxon>
        <taxon>Umbelopsidomycetes</taxon>
        <taxon>Umbelopsidales</taxon>
        <taxon>Umbelopsidaceae</taxon>
        <taxon>Umbelopsis</taxon>
    </lineage>
</organism>
<sequence length="88" mass="9689">MKYRLNIILTLLQSLFCFSGSGCYEVDPSLPVAAINADHTNVNFKFYSSAECTGKVSYAGTTDGTVITVTEFSAGSVRVTCPRQRRRR</sequence>
<name>A0A8H7PH35_MORIS</name>
<dbReference type="Proteomes" id="UP000654370">
    <property type="component" value="Unassembled WGS sequence"/>
</dbReference>
<evidence type="ECO:0000313" key="2">
    <source>
        <dbReference type="EMBL" id="KAG2173161.1"/>
    </source>
</evidence>
<keyword evidence="1" id="KW-0732">Signal</keyword>
<keyword evidence="3" id="KW-1185">Reference proteome</keyword>
<dbReference type="OrthoDB" id="10359708at2759"/>
<proteinExistence type="predicted"/>
<dbReference type="EMBL" id="JAEPQZ010000015">
    <property type="protein sequence ID" value="KAG2173161.1"/>
    <property type="molecule type" value="Genomic_DNA"/>
</dbReference>
<evidence type="ECO:0008006" key="4">
    <source>
        <dbReference type="Google" id="ProtNLM"/>
    </source>
</evidence>
<reference evidence="2" key="1">
    <citation type="submission" date="2020-12" db="EMBL/GenBank/DDBJ databases">
        <title>Metabolic potential, ecology and presence of endohyphal bacteria is reflected in genomic diversity of Mucoromycotina.</title>
        <authorList>
            <person name="Muszewska A."/>
            <person name="Okrasinska A."/>
            <person name="Steczkiewicz K."/>
            <person name="Drgas O."/>
            <person name="Orlowska M."/>
            <person name="Perlinska-Lenart U."/>
            <person name="Aleksandrzak-Piekarczyk T."/>
            <person name="Szatraj K."/>
            <person name="Zielenkiewicz U."/>
            <person name="Pilsyk S."/>
            <person name="Malc E."/>
            <person name="Mieczkowski P."/>
            <person name="Kruszewska J.S."/>
            <person name="Biernat P."/>
            <person name="Pawlowska J."/>
        </authorList>
    </citation>
    <scope>NUCLEOTIDE SEQUENCE</scope>
    <source>
        <strain evidence="2">WA0000067209</strain>
    </source>
</reference>
<evidence type="ECO:0000313" key="3">
    <source>
        <dbReference type="Proteomes" id="UP000654370"/>
    </source>
</evidence>
<evidence type="ECO:0000256" key="1">
    <source>
        <dbReference type="SAM" id="SignalP"/>
    </source>
</evidence>